<accession>A0A5J6MHK4</accession>
<evidence type="ECO:0000313" key="3">
    <source>
        <dbReference type="Proteomes" id="UP000326202"/>
    </source>
</evidence>
<dbReference type="RefSeq" id="WP_151177290.1">
    <property type="nucleotide sequence ID" value="NZ_CP042906.1"/>
</dbReference>
<feature type="chain" id="PRO_5023834711" description="DUF1318 domain-containing protein" evidence="1">
    <location>
        <begin position="26"/>
        <end position="123"/>
    </location>
</feature>
<proteinExistence type="predicted"/>
<evidence type="ECO:0008006" key="4">
    <source>
        <dbReference type="Google" id="ProtNLM"/>
    </source>
</evidence>
<organism evidence="2 3">
    <name type="scientific">Hypericibacter terrae</name>
    <dbReference type="NCBI Taxonomy" id="2602015"/>
    <lineage>
        <taxon>Bacteria</taxon>
        <taxon>Pseudomonadati</taxon>
        <taxon>Pseudomonadota</taxon>
        <taxon>Alphaproteobacteria</taxon>
        <taxon>Rhodospirillales</taxon>
        <taxon>Dongiaceae</taxon>
        <taxon>Hypericibacter</taxon>
    </lineage>
</organism>
<gene>
    <name evidence="2" type="ORF">FRZ44_22940</name>
</gene>
<evidence type="ECO:0000256" key="1">
    <source>
        <dbReference type="SAM" id="SignalP"/>
    </source>
</evidence>
<dbReference type="KEGG" id="htq:FRZ44_22940"/>
<dbReference type="OrthoDB" id="7277292at2"/>
<dbReference type="Pfam" id="PF07027">
    <property type="entry name" value="DUF1318"/>
    <property type="match status" value="1"/>
</dbReference>
<sequence>MYSSRRYFTRFALFGLLALVISAFAATMPTHAADDAQLNSLRAQGVIAERFDGYVMVKDNSTGATAQSVVDRVNAERRAIYEARAKAQGVTASEVGQVYAGQIIQKAPKGTWFLAADGSWTQK</sequence>
<name>A0A5J6MHK4_9PROT</name>
<dbReference type="EMBL" id="CP042906">
    <property type="protein sequence ID" value="QEX16998.1"/>
    <property type="molecule type" value="Genomic_DNA"/>
</dbReference>
<evidence type="ECO:0000313" key="2">
    <source>
        <dbReference type="EMBL" id="QEX16998.1"/>
    </source>
</evidence>
<dbReference type="InterPro" id="IPR008309">
    <property type="entry name" value="YdbL"/>
</dbReference>
<dbReference type="Proteomes" id="UP000326202">
    <property type="component" value="Chromosome"/>
</dbReference>
<reference evidence="2 3" key="1">
    <citation type="submission" date="2019-08" db="EMBL/GenBank/DDBJ databases">
        <title>Hyperibacter terrae gen. nov., sp. nov. and Hyperibacter viscosus sp. nov., two new members in the family Rhodospirillaceae isolated from the rhizosphere of Hypericum perforatum.</title>
        <authorList>
            <person name="Noviana Z."/>
        </authorList>
    </citation>
    <scope>NUCLEOTIDE SEQUENCE [LARGE SCALE GENOMIC DNA]</scope>
    <source>
        <strain evidence="2 3">R5913</strain>
    </source>
</reference>
<keyword evidence="1" id="KW-0732">Signal</keyword>
<protein>
    <recommendedName>
        <fullName evidence="4">DUF1318 domain-containing protein</fullName>
    </recommendedName>
</protein>
<feature type="signal peptide" evidence="1">
    <location>
        <begin position="1"/>
        <end position="25"/>
    </location>
</feature>
<keyword evidence="3" id="KW-1185">Reference proteome</keyword>
<dbReference type="AlphaFoldDB" id="A0A5J6MHK4"/>